<evidence type="ECO:0000256" key="5">
    <source>
        <dbReference type="SAM" id="Phobius"/>
    </source>
</evidence>
<evidence type="ECO:0000256" key="4">
    <source>
        <dbReference type="ARBA" id="ARBA00023136"/>
    </source>
</evidence>
<evidence type="ECO:0000259" key="6">
    <source>
        <dbReference type="Pfam" id="PF07291"/>
    </source>
</evidence>
<keyword evidence="4 5" id="KW-0472">Membrane</keyword>
<organism evidence="7 8">
    <name type="scientific">Citrifermentans bremense</name>
    <dbReference type="NCBI Taxonomy" id="60035"/>
    <lineage>
        <taxon>Bacteria</taxon>
        <taxon>Pseudomonadati</taxon>
        <taxon>Thermodesulfobacteriota</taxon>
        <taxon>Desulfuromonadia</taxon>
        <taxon>Geobacterales</taxon>
        <taxon>Geobacteraceae</taxon>
        <taxon>Citrifermentans</taxon>
    </lineage>
</organism>
<proteinExistence type="predicted"/>
<comment type="subcellular location">
    <subcellularLocation>
        <location evidence="1">Membrane</location>
        <topology evidence="1">Multi-pass membrane protein</topology>
    </subcellularLocation>
</comment>
<dbReference type="GO" id="GO:0030416">
    <property type="term" value="P:methylamine metabolic process"/>
    <property type="evidence" value="ECO:0007669"/>
    <property type="project" value="InterPro"/>
</dbReference>
<dbReference type="RefSeq" id="WP_185244167.1">
    <property type="nucleotide sequence ID" value="NZ_AP023213.1"/>
</dbReference>
<sequence>MNRLKRYLPVAVRVALGGIFIYAALPKIADPVSFAGTVASYQILPYFWSYFIAAVLPFLELICGVLLLSGYRVRAGALIVAAMNALFMVALASLIVRGLDIDCGCFGGSKTSPWLALARDVVFLAMAGAVLRFEAKRNPSPAATT</sequence>
<keyword evidence="2 5" id="KW-0812">Transmembrane</keyword>
<evidence type="ECO:0000256" key="2">
    <source>
        <dbReference type="ARBA" id="ARBA00022692"/>
    </source>
</evidence>
<keyword evidence="3 5" id="KW-1133">Transmembrane helix</keyword>
<dbReference type="Proteomes" id="UP000515472">
    <property type="component" value="Chromosome"/>
</dbReference>
<evidence type="ECO:0000313" key="7">
    <source>
        <dbReference type="EMBL" id="BCG45831.1"/>
    </source>
</evidence>
<feature type="domain" description="Methylamine utilisation protein MauE" evidence="6">
    <location>
        <begin position="6"/>
        <end position="131"/>
    </location>
</feature>
<dbReference type="GO" id="GO:0016020">
    <property type="term" value="C:membrane"/>
    <property type="evidence" value="ECO:0007669"/>
    <property type="project" value="UniProtKB-SubCell"/>
</dbReference>
<keyword evidence="8" id="KW-1185">Reference proteome</keyword>
<dbReference type="AlphaFoldDB" id="A0A6S6M2D7"/>
<evidence type="ECO:0000256" key="1">
    <source>
        <dbReference type="ARBA" id="ARBA00004141"/>
    </source>
</evidence>
<accession>A0A6S6M2D7</accession>
<evidence type="ECO:0000313" key="8">
    <source>
        <dbReference type="Proteomes" id="UP000515472"/>
    </source>
</evidence>
<feature type="transmembrane region" description="Helical" evidence="5">
    <location>
        <begin position="116"/>
        <end position="133"/>
    </location>
</feature>
<feature type="transmembrane region" description="Helical" evidence="5">
    <location>
        <begin position="7"/>
        <end position="25"/>
    </location>
</feature>
<feature type="transmembrane region" description="Helical" evidence="5">
    <location>
        <begin position="45"/>
        <end position="68"/>
    </location>
</feature>
<protein>
    <submittedName>
        <fullName evidence="7">Methylamine utilization protein MauE, putative</fullName>
    </submittedName>
</protein>
<dbReference type="InterPro" id="IPR009908">
    <property type="entry name" value="Methylamine_util_MauE"/>
</dbReference>
<dbReference type="KEGG" id="gbn:GEOBRER4_05810"/>
<feature type="transmembrane region" description="Helical" evidence="5">
    <location>
        <begin position="75"/>
        <end position="96"/>
    </location>
</feature>
<dbReference type="EMBL" id="AP023213">
    <property type="protein sequence ID" value="BCG45831.1"/>
    <property type="molecule type" value="Genomic_DNA"/>
</dbReference>
<reference evidence="7 8" key="1">
    <citation type="submission" date="2020-06" db="EMBL/GenBank/DDBJ databases">
        <title>Interaction of electrochemicaly active bacteria, Geobacter bremensis R4 on different carbon anode.</title>
        <authorList>
            <person name="Meng L."/>
            <person name="Yoshida N."/>
        </authorList>
    </citation>
    <scope>NUCLEOTIDE SEQUENCE [LARGE SCALE GENOMIC DNA]</scope>
    <source>
        <strain evidence="7 8">R4</strain>
    </source>
</reference>
<dbReference type="Pfam" id="PF07291">
    <property type="entry name" value="MauE"/>
    <property type="match status" value="1"/>
</dbReference>
<name>A0A6S6M2D7_9BACT</name>
<evidence type="ECO:0000256" key="3">
    <source>
        <dbReference type="ARBA" id="ARBA00022989"/>
    </source>
</evidence>
<dbReference type="UniPathway" id="UPA00895"/>
<gene>
    <name evidence="7" type="ORF">GEOBRER4_n0604</name>
</gene>